<accession>A0A160TGI3</accession>
<dbReference type="AlphaFoldDB" id="A0A160TGI3"/>
<gene>
    <name evidence="1" type="ORF">MGWOODY_Smn2631</name>
</gene>
<sequence length="156" mass="16168">MIVRIVVSALALAVAGPAFAQVVGPVLPGARVVVPKGPAEVSRSAPVNGVITLFGNERCPTNAEGSEVVVCVRGKPSEQFRIPKDVRELQVTPENQSWAVRAQGLVDDPTVGGGVGSCSTVGAGGQSGCFLQRAQQAKRENQAKKAAQKQLEDSLP</sequence>
<protein>
    <submittedName>
        <fullName evidence="1">Uncharacterized protein</fullName>
    </submittedName>
</protein>
<reference evidence="1" key="1">
    <citation type="submission" date="2015-10" db="EMBL/GenBank/DDBJ databases">
        <authorList>
            <person name="Gilbert D.G."/>
        </authorList>
    </citation>
    <scope>NUCLEOTIDE SEQUENCE</scope>
</reference>
<dbReference type="EMBL" id="CZQE01000030">
    <property type="protein sequence ID" value="CUS43293.1"/>
    <property type="molecule type" value="Genomic_DNA"/>
</dbReference>
<proteinExistence type="predicted"/>
<organism evidence="1">
    <name type="scientific">hydrothermal vent metagenome</name>
    <dbReference type="NCBI Taxonomy" id="652676"/>
    <lineage>
        <taxon>unclassified sequences</taxon>
        <taxon>metagenomes</taxon>
        <taxon>ecological metagenomes</taxon>
    </lineage>
</organism>
<evidence type="ECO:0000313" key="1">
    <source>
        <dbReference type="EMBL" id="CUS43293.1"/>
    </source>
</evidence>
<name>A0A160TGI3_9ZZZZ</name>